<proteinExistence type="predicted"/>
<keyword evidence="9" id="KW-1185">Reference proteome</keyword>
<dbReference type="GO" id="GO:0016020">
    <property type="term" value="C:membrane"/>
    <property type="evidence" value="ECO:0007669"/>
    <property type="project" value="UniProtKB-SubCell"/>
</dbReference>
<feature type="transmembrane region" description="Helical" evidence="6">
    <location>
        <begin position="12"/>
        <end position="32"/>
    </location>
</feature>
<comment type="caution">
    <text evidence="8">The sequence shown here is derived from an EMBL/GenBank/DDBJ whole genome shotgun (WGS) entry which is preliminary data.</text>
</comment>
<dbReference type="EMBL" id="PHHC01000108">
    <property type="protein sequence ID" value="PPE03356.1"/>
    <property type="molecule type" value="Genomic_DNA"/>
</dbReference>
<reference evidence="8 9" key="1">
    <citation type="submission" date="2017-11" db="EMBL/GenBank/DDBJ databases">
        <title>Comparative genomic analysis of Holospora spp., intranuclear symbionts of paramecia.</title>
        <authorList>
            <person name="Garushyants S.K."/>
            <person name="Beliavskaya A."/>
            <person name="Malko D.B."/>
            <person name="Logacheva M.D."/>
            <person name="Rautian M.S."/>
            <person name="Gelfand M.S."/>
        </authorList>
    </citation>
    <scope>NUCLEOTIDE SEQUENCE [LARGE SCALE GENOMIC DNA]</scope>
    <source>
        <strain evidence="9">02AZ16</strain>
    </source>
</reference>
<keyword evidence="3 6" id="KW-1133">Transmembrane helix</keyword>
<evidence type="ECO:0000313" key="9">
    <source>
        <dbReference type="Proteomes" id="UP000239425"/>
    </source>
</evidence>
<evidence type="ECO:0000313" key="8">
    <source>
        <dbReference type="EMBL" id="PPE03356.1"/>
    </source>
</evidence>
<dbReference type="Proteomes" id="UP000239425">
    <property type="component" value="Unassembled WGS sequence"/>
</dbReference>
<evidence type="ECO:0000256" key="6">
    <source>
        <dbReference type="SAM" id="Phobius"/>
    </source>
</evidence>
<accession>A0A2S5R7P2</accession>
<dbReference type="InterPro" id="IPR003319">
    <property type="entry name" value="YMF19-like_N"/>
</dbReference>
<dbReference type="GO" id="GO:0006754">
    <property type="term" value="P:ATP biosynthetic process"/>
    <property type="evidence" value="ECO:0007669"/>
    <property type="project" value="UniProtKB-KW"/>
</dbReference>
<evidence type="ECO:0000256" key="3">
    <source>
        <dbReference type="ARBA" id="ARBA00022989"/>
    </source>
</evidence>
<sequence>MPQFDSHFFPSQIFWVCACFGVLWVAMHWWIIPRVRSIQAVRSAHLATMMEEVQRLHAKSADIHLQCDTQQEHLEKLFQNQIFSITQEQEKIMAQHLLDLKQRFDLELSRVKEELFVMEKNFMQHIQKDTTEIAQHLIQQYLQKENPPS</sequence>
<keyword evidence="4 6" id="KW-0472">Membrane</keyword>
<dbReference type="OrthoDB" id="9805716at2"/>
<evidence type="ECO:0000256" key="5">
    <source>
        <dbReference type="ARBA" id="ARBA00023310"/>
    </source>
</evidence>
<evidence type="ECO:0000256" key="1">
    <source>
        <dbReference type="ARBA" id="ARBA00004370"/>
    </source>
</evidence>
<evidence type="ECO:0000256" key="4">
    <source>
        <dbReference type="ARBA" id="ARBA00023136"/>
    </source>
</evidence>
<feature type="domain" description="ATP synthase YMF19-like N-terminal" evidence="7">
    <location>
        <begin position="2"/>
        <end position="72"/>
    </location>
</feature>
<evidence type="ECO:0000259" key="7">
    <source>
        <dbReference type="Pfam" id="PF02326"/>
    </source>
</evidence>
<evidence type="ECO:0000256" key="2">
    <source>
        <dbReference type="ARBA" id="ARBA00022692"/>
    </source>
</evidence>
<dbReference type="Pfam" id="PF02326">
    <property type="entry name" value="YMF19"/>
    <property type="match status" value="1"/>
</dbReference>
<comment type="subcellular location">
    <subcellularLocation>
        <location evidence="1">Membrane</location>
    </subcellularLocation>
</comment>
<keyword evidence="5" id="KW-0066">ATP synthesis</keyword>
<protein>
    <submittedName>
        <fullName evidence="8">F0F1 ATP synthase subunit B</fullName>
    </submittedName>
</protein>
<dbReference type="AlphaFoldDB" id="A0A2S5R7P2"/>
<name>A0A2S5R7P2_9PROT</name>
<keyword evidence="2 6" id="KW-0812">Transmembrane</keyword>
<organism evidence="8 9">
    <name type="scientific">Holospora curviuscula</name>
    <dbReference type="NCBI Taxonomy" id="1082868"/>
    <lineage>
        <taxon>Bacteria</taxon>
        <taxon>Pseudomonadati</taxon>
        <taxon>Pseudomonadota</taxon>
        <taxon>Alphaproteobacteria</taxon>
        <taxon>Holosporales</taxon>
        <taxon>Holosporaceae</taxon>
        <taxon>Holospora</taxon>
    </lineage>
</organism>
<gene>
    <name evidence="8" type="ORF">HCUR_01187</name>
</gene>
<dbReference type="RefSeq" id="WP_104207136.1">
    <property type="nucleotide sequence ID" value="NZ_PHHC01000108.1"/>
</dbReference>